<dbReference type="GO" id="GO:0005737">
    <property type="term" value="C:cytoplasm"/>
    <property type="evidence" value="ECO:0007669"/>
    <property type="project" value="EnsemblFungi"/>
</dbReference>
<keyword evidence="3" id="KW-0479">Metal-binding</keyword>
<evidence type="ECO:0000313" key="14">
    <source>
        <dbReference type="Proteomes" id="UP000029867"/>
    </source>
</evidence>
<dbReference type="SMART" id="SM00709">
    <property type="entry name" value="Zpr1"/>
    <property type="match status" value="2"/>
</dbReference>
<keyword evidence="4" id="KW-0677">Repeat</keyword>
<comment type="subcellular location">
    <subcellularLocation>
        <location evidence="1">Nucleus</location>
    </subcellularLocation>
</comment>
<dbReference type="VEuPathDB" id="FungiDB:C5L36_0A04460"/>
<sequence length="517" mass="58392">MSASETDHVDKKPKVEISESQQQEEKQEQQENLFKPVGEVAAETEDEPQAVVNQGLRKTGAEDAQGHAVQEIESLCMNCHKQGVTRLLLTSIPYFKEIVLMSFQCPHCGFRNSEIQEASEIQEKGATYILKIECAKDFERQVVKSHTCTSKFLELDFEIPPQRGQLTSPEGLLNETVENLKQSQAERKESQPEVYNKIEEFISKVQKCLNCEEGSLPLTLVLDDPAGNSWIEYVPGEPQHKWSCTWYPRSPAQNVQLGLISEDEVAQREREINKAKAAEAKKLVESKNNVEDNNPRSHIVGGDSEIENFENEVETFRATCSGCYAPCYTHMKLVNIPHFKDVVIMSTTCDHCGYKSNEVKTGGEIPPHGTKITLYCDDPEDLARDILKSETCGMQIPELNLDLTPGTLGGRFTTIEGLLRQVKDELHARVFTQTSDSMAPDVKARWNTFFDNLDKAIDGKIKFTVHMTDPLSSSYIQNVYAPDPDPNMKIEQYERTQEENEELGLLDMKTENYDQAT</sequence>
<dbReference type="FunFam" id="2.20.25.420:FF:000002">
    <property type="entry name" value="Zinc finger protein ZPR1"/>
    <property type="match status" value="1"/>
</dbReference>
<dbReference type="Proteomes" id="UP000029867">
    <property type="component" value="Unassembled WGS sequence"/>
</dbReference>
<dbReference type="NCBIfam" id="TIGR00310">
    <property type="entry name" value="ZPR1_znf"/>
    <property type="match status" value="2"/>
</dbReference>
<dbReference type="InterPro" id="IPR042451">
    <property type="entry name" value="ZPR1_A/B_dom"/>
</dbReference>
<dbReference type="Proteomes" id="UP000249293">
    <property type="component" value="Chromosome 1"/>
</dbReference>
<dbReference type="GO" id="GO:0006458">
    <property type="term" value="P:'de novo' protein folding"/>
    <property type="evidence" value="ECO:0007669"/>
    <property type="project" value="EnsemblFungi"/>
</dbReference>
<name>A0A099P374_PICKU</name>
<dbReference type="Pfam" id="PF03367">
    <property type="entry name" value="Zn_ribbon_ZPR1"/>
    <property type="match status" value="2"/>
</dbReference>
<reference evidence="14" key="1">
    <citation type="journal article" date="2014" name="Microb. Cell Fact.">
        <title>Exploiting Issatchenkia orientalis SD108 for succinic acid production.</title>
        <authorList>
            <person name="Xiao H."/>
            <person name="Shao Z."/>
            <person name="Jiang Y."/>
            <person name="Dole S."/>
            <person name="Zhao H."/>
        </authorList>
    </citation>
    <scope>NUCLEOTIDE SEQUENCE [LARGE SCALE GENOMIC DNA]</scope>
    <source>
        <strain evidence="14">SD108</strain>
    </source>
</reference>
<evidence type="ECO:0000256" key="2">
    <source>
        <dbReference type="ARBA" id="ARBA00008354"/>
    </source>
</evidence>
<accession>A0A099P374</accession>
<dbReference type="InterPro" id="IPR056180">
    <property type="entry name" value="ZPR1_jr_dom"/>
</dbReference>
<reference evidence="12" key="2">
    <citation type="submission" date="2014-08" db="EMBL/GenBank/DDBJ databases">
        <title>Exploiting Issatchenkia orientalis SD108 for Succinic Acid Production.</title>
        <authorList>
            <person name="Xiao H."/>
            <person name="Shao Z."/>
            <person name="Jiang Y."/>
            <person name="Dole S."/>
            <person name="Zhao H."/>
        </authorList>
    </citation>
    <scope>NUCLEOTIDE SEQUENCE [LARGE SCALE GENOMIC DNA]</scope>
    <source>
        <strain evidence="12">SD108</strain>
    </source>
</reference>
<dbReference type="eggNOG" id="KOG2703">
    <property type="taxonomic scope" value="Eukaryota"/>
</dbReference>
<dbReference type="FunFam" id="2.20.25.420:FF:000001">
    <property type="entry name" value="Zinc finger protein ZPR1"/>
    <property type="match status" value="1"/>
</dbReference>
<feature type="compositionally biased region" description="Basic and acidic residues" evidence="9">
    <location>
        <begin position="508"/>
        <end position="517"/>
    </location>
</feature>
<dbReference type="KEGG" id="pkz:C5L36_0A04460"/>
<dbReference type="GO" id="GO:0000086">
    <property type="term" value="P:G2/M transition of mitotic cell cycle"/>
    <property type="evidence" value="ECO:0007669"/>
    <property type="project" value="EnsemblFungi"/>
</dbReference>
<dbReference type="InterPro" id="IPR042452">
    <property type="entry name" value="ZPR1_Znf1/2"/>
</dbReference>
<comment type="similarity">
    <text evidence="2">Belongs to the ZPR1 family.</text>
</comment>
<dbReference type="EMBL" id="NHMM01000002">
    <property type="protein sequence ID" value="OUT23336.1"/>
    <property type="molecule type" value="Genomic_DNA"/>
</dbReference>
<keyword evidence="6" id="KW-0862">Zinc</keyword>
<dbReference type="GO" id="GO:0044183">
    <property type="term" value="F:protein folding chaperone"/>
    <property type="evidence" value="ECO:0007669"/>
    <property type="project" value="EnsemblFungi"/>
</dbReference>
<dbReference type="FunFam" id="2.60.120.1040:FF:000003">
    <property type="entry name" value="Zinc finger protein zpr1"/>
    <property type="match status" value="1"/>
</dbReference>
<evidence type="ECO:0000313" key="15">
    <source>
        <dbReference type="Proteomes" id="UP000195871"/>
    </source>
</evidence>
<feature type="compositionally biased region" description="Basic and acidic residues" evidence="9">
    <location>
        <begin position="1"/>
        <end position="29"/>
    </location>
</feature>
<dbReference type="GO" id="GO:0005634">
    <property type="term" value="C:nucleus"/>
    <property type="evidence" value="ECO:0007669"/>
    <property type="project" value="UniProtKB-SubCell"/>
</dbReference>
<evidence type="ECO:0000256" key="4">
    <source>
        <dbReference type="ARBA" id="ARBA00022737"/>
    </source>
</evidence>
<dbReference type="STRING" id="4909.A0A099P374"/>
<dbReference type="GO" id="GO:0008270">
    <property type="term" value="F:zinc ion binding"/>
    <property type="evidence" value="ECO:0007669"/>
    <property type="project" value="UniProtKB-KW"/>
</dbReference>
<evidence type="ECO:0000313" key="11">
    <source>
        <dbReference type="EMBL" id="AWU73849.1"/>
    </source>
</evidence>
<protein>
    <recommendedName>
        <fullName evidence="10">Zinc finger ZPR1-type domain-containing protein</fullName>
    </recommendedName>
</protein>
<keyword evidence="5" id="KW-0863">Zinc-finger</keyword>
<dbReference type="GeneID" id="40381559"/>
<evidence type="ECO:0000256" key="3">
    <source>
        <dbReference type="ARBA" id="ARBA00022723"/>
    </source>
</evidence>
<gene>
    <name evidence="11" type="ORF">C5L36_0A04460</name>
    <name evidence="13" type="ORF">CAS74_001654</name>
    <name evidence="12" type="ORF">JL09_g2129</name>
</gene>
<keyword evidence="16" id="KW-1185">Reference proteome</keyword>
<dbReference type="EMBL" id="JQFK01000016">
    <property type="protein sequence ID" value="KGK38749.1"/>
    <property type="molecule type" value="Genomic_DNA"/>
</dbReference>
<evidence type="ECO:0000256" key="7">
    <source>
        <dbReference type="ARBA" id="ARBA00023242"/>
    </source>
</evidence>
<dbReference type="Gene3D" id="2.20.25.420">
    <property type="entry name" value="ZPR1, zinc finger domain"/>
    <property type="match status" value="2"/>
</dbReference>
<dbReference type="FunFam" id="2.60.120.1040:FF:000001">
    <property type="entry name" value="Zinc finger protein ZPR1"/>
    <property type="match status" value="1"/>
</dbReference>
<dbReference type="OrthoDB" id="308464at2759"/>
<feature type="region of interest" description="Disordered" evidence="9">
    <location>
        <begin position="1"/>
        <end position="33"/>
    </location>
</feature>
<dbReference type="GO" id="GO:0009749">
    <property type="term" value="P:response to glucose"/>
    <property type="evidence" value="ECO:0007669"/>
    <property type="project" value="EnsemblFungi"/>
</dbReference>
<feature type="region of interest" description="Disordered" evidence="9">
    <location>
        <begin position="495"/>
        <end position="517"/>
    </location>
</feature>
<evidence type="ECO:0000256" key="6">
    <source>
        <dbReference type="ARBA" id="ARBA00022833"/>
    </source>
</evidence>
<proteinExistence type="inferred from homology"/>
<evidence type="ECO:0000259" key="10">
    <source>
        <dbReference type="SMART" id="SM00709"/>
    </source>
</evidence>
<comment type="function">
    <text evidence="8">Acts as a protein folding chaperone for elongation factor 1-alpha.</text>
</comment>
<feature type="domain" description="Zinc finger ZPR1-type" evidence="10">
    <location>
        <begin position="318"/>
        <end position="478"/>
    </location>
</feature>
<evidence type="ECO:0000256" key="8">
    <source>
        <dbReference type="ARBA" id="ARBA00054139"/>
    </source>
</evidence>
<evidence type="ECO:0000313" key="13">
    <source>
        <dbReference type="EMBL" id="OUT23336.1"/>
    </source>
</evidence>
<evidence type="ECO:0000313" key="12">
    <source>
        <dbReference type="EMBL" id="KGK38749.1"/>
    </source>
</evidence>
<reference evidence="13 15" key="3">
    <citation type="submission" date="2017-05" db="EMBL/GenBank/DDBJ databases">
        <title>The Genome Sequence of Candida krusei Ckrusei653.</title>
        <authorList>
            <person name="Cuomo C."/>
            <person name="Forche A."/>
            <person name="Young S."/>
            <person name="Abouelleil A."/>
            <person name="Cao P."/>
            <person name="Chapman S."/>
            <person name="Cusick C."/>
            <person name="Shea T."/>
            <person name="Nusbaum C."/>
            <person name="Birren B."/>
        </authorList>
    </citation>
    <scope>NUCLEOTIDE SEQUENCE [LARGE SCALE GENOMIC DNA]</scope>
    <source>
        <strain evidence="13 15">Ckrusei653</strain>
    </source>
</reference>
<reference evidence="11 16" key="4">
    <citation type="submission" date="2018-06" db="EMBL/GenBank/DDBJ databases">
        <title>Population genomics shows no distinction between pathogenic Candida krusei and environmental Pichia kudriavzevii: One species, four names.</title>
        <authorList>
            <person name="Douglass A.P."/>
            <person name="Offei B."/>
            <person name="Braun-Galleani S."/>
            <person name="Coughlan A.Y."/>
            <person name="Martos A."/>
            <person name="Ortiz-Merino R.A."/>
            <person name="Byrne K.P."/>
            <person name="Wolfe K.H."/>
        </authorList>
    </citation>
    <scope>NUCLEOTIDE SEQUENCE [LARGE SCALE GENOMIC DNA]</scope>
    <source>
        <strain evidence="11 16">CBS573</strain>
    </source>
</reference>
<evidence type="ECO:0000313" key="16">
    <source>
        <dbReference type="Proteomes" id="UP000249293"/>
    </source>
</evidence>
<dbReference type="GO" id="GO:0061770">
    <property type="term" value="F:translation elongation factor binding"/>
    <property type="evidence" value="ECO:0007669"/>
    <property type="project" value="EnsemblFungi"/>
</dbReference>
<dbReference type="RefSeq" id="XP_029319326.1">
    <property type="nucleotide sequence ID" value="XM_029463466.1"/>
</dbReference>
<dbReference type="EMBL" id="CP028773">
    <property type="protein sequence ID" value="AWU73849.1"/>
    <property type="molecule type" value="Genomic_DNA"/>
</dbReference>
<dbReference type="Pfam" id="PF22794">
    <property type="entry name" value="jr-ZPR1"/>
    <property type="match status" value="2"/>
</dbReference>
<dbReference type="PANTHER" id="PTHR10876:SF0">
    <property type="entry name" value="ZINC FINGER PROTEIN ZPR1"/>
    <property type="match status" value="1"/>
</dbReference>
<feature type="domain" description="Zinc finger ZPR1-type" evidence="10">
    <location>
        <begin position="74"/>
        <end position="233"/>
    </location>
</feature>
<evidence type="ECO:0000256" key="9">
    <source>
        <dbReference type="SAM" id="MobiDB-lite"/>
    </source>
</evidence>
<keyword evidence="7" id="KW-0539">Nucleus</keyword>
<dbReference type="InterPro" id="IPR040141">
    <property type="entry name" value="ZPR1"/>
</dbReference>
<dbReference type="InterPro" id="IPR004457">
    <property type="entry name" value="Znf_ZPR1"/>
</dbReference>
<dbReference type="HOGENOM" id="CLU_024138_5_0_1"/>
<dbReference type="PANTHER" id="PTHR10876">
    <property type="entry name" value="ZINC FINGER PROTEIN ZPR1"/>
    <property type="match status" value="1"/>
</dbReference>
<organism evidence="12 14">
    <name type="scientific">Pichia kudriavzevii</name>
    <name type="common">Yeast</name>
    <name type="synonym">Issatchenkia orientalis</name>
    <dbReference type="NCBI Taxonomy" id="4909"/>
    <lineage>
        <taxon>Eukaryota</taxon>
        <taxon>Fungi</taxon>
        <taxon>Dikarya</taxon>
        <taxon>Ascomycota</taxon>
        <taxon>Saccharomycotina</taxon>
        <taxon>Pichiomycetes</taxon>
        <taxon>Pichiales</taxon>
        <taxon>Pichiaceae</taxon>
        <taxon>Pichia</taxon>
    </lineage>
</organism>
<evidence type="ECO:0000256" key="1">
    <source>
        <dbReference type="ARBA" id="ARBA00004123"/>
    </source>
</evidence>
<dbReference type="Gene3D" id="2.60.120.1040">
    <property type="entry name" value="ZPR1, A/B domain"/>
    <property type="match status" value="2"/>
</dbReference>
<dbReference type="Proteomes" id="UP000195871">
    <property type="component" value="Unassembled WGS sequence"/>
</dbReference>
<evidence type="ECO:0000256" key="5">
    <source>
        <dbReference type="ARBA" id="ARBA00022771"/>
    </source>
</evidence>
<dbReference type="AlphaFoldDB" id="A0A099P374"/>